<keyword evidence="6" id="KW-1185">Reference proteome</keyword>
<gene>
    <name evidence="5" type="ORF">ABVQ20_40235</name>
</gene>
<dbReference type="Pfam" id="PF05853">
    <property type="entry name" value="BKACE"/>
    <property type="match status" value="1"/>
</dbReference>
<evidence type="ECO:0000256" key="1">
    <source>
        <dbReference type="ARBA" id="ARBA00001947"/>
    </source>
</evidence>
<dbReference type="InterPro" id="IPR013785">
    <property type="entry name" value="Aldolase_TIM"/>
</dbReference>
<protein>
    <submittedName>
        <fullName evidence="5">3-keto-5-aminohexanoate cleavage protein</fullName>
    </submittedName>
</protein>
<sequence>MTAAAPDRPVAIAVAPNGGRRVKAEHPAIPLDALELAATAAECLAAGASMIHVHVRDAEGRHLLDAGAYRKAIAAIRAEVGDRLIVQITTEALGIYQPEHQIAVLKATRPEAASLALREFLRSPADEPLFAEFLAWLRQEQIMPQIILYEPTEAVRLSELQRRGLVPWRDVPVLYVLGRHTVGQTSEPTDLLPFLASDTPRFRHWSLCAFGRQEAACVVAGALLGGHIRVGFENNLWKPDGSVAAGNAELVGLTAAILAAAGRKPMSAQQLRKLWAGIED</sequence>
<dbReference type="EMBL" id="JBEWSZ010000031">
    <property type="protein sequence ID" value="MET2833111.1"/>
    <property type="molecule type" value="Genomic_DNA"/>
</dbReference>
<evidence type="ECO:0000256" key="4">
    <source>
        <dbReference type="ARBA" id="ARBA00022833"/>
    </source>
</evidence>
<comment type="cofactor">
    <cofactor evidence="1">
        <name>Zn(2+)</name>
        <dbReference type="ChEBI" id="CHEBI:29105"/>
    </cofactor>
</comment>
<organism evidence="5 6">
    <name type="scientific">Mesorhizobium shangrilense</name>
    <dbReference type="NCBI Taxonomy" id="460060"/>
    <lineage>
        <taxon>Bacteria</taxon>
        <taxon>Pseudomonadati</taxon>
        <taxon>Pseudomonadota</taxon>
        <taxon>Alphaproteobacteria</taxon>
        <taxon>Hyphomicrobiales</taxon>
        <taxon>Phyllobacteriaceae</taxon>
        <taxon>Mesorhizobium</taxon>
    </lineage>
</organism>
<evidence type="ECO:0000256" key="3">
    <source>
        <dbReference type="ARBA" id="ARBA00022723"/>
    </source>
</evidence>
<accession>A0ABV2DSR9</accession>
<evidence type="ECO:0000256" key="2">
    <source>
        <dbReference type="ARBA" id="ARBA00022679"/>
    </source>
</evidence>
<keyword evidence="2" id="KW-0808">Transferase</keyword>
<keyword evidence="4" id="KW-0862">Zinc</keyword>
<dbReference type="Gene3D" id="3.20.20.70">
    <property type="entry name" value="Aldolase class I"/>
    <property type="match status" value="1"/>
</dbReference>
<proteinExistence type="predicted"/>
<keyword evidence="3" id="KW-0479">Metal-binding</keyword>
<comment type="caution">
    <text evidence="5">The sequence shown here is derived from an EMBL/GenBank/DDBJ whole genome shotgun (WGS) entry which is preliminary data.</text>
</comment>
<reference evidence="5 6" key="1">
    <citation type="submission" date="2024-06" db="EMBL/GenBank/DDBJ databases">
        <authorList>
            <person name="Kim D.-U."/>
        </authorList>
    </citation>
    <scope>NUCLEOTIDE SEQUENCE [LARGE SCALE GENOMIC DNA]</scope>
    <source>
        <strain evidence="5 6">KACC15460</strain>
    </source>
</reference>
<dbReference type="InterPro" id="IPR008567">
    <property type="entry name" value="BKACE"/>
</dbReference>
<name>A0ABV2DSR9_9HYPH</name>
<evidence type="ECO:0000313" key="6">
    <source>
        <dbReference type="Proteomes" id="UP001548832"/>
    </source>
</evidence>
<evidence type="ECO:0000313" key="5">
    <source>
        <dbReference type="EMBL" id="MET2833111.1"/>
    </source>
</evidence>
<dbReference type="PANTHER" id="PTHR37418:SF2">
    <property type="entry name" value="3-KETO-5-AMINOHEXANOATE CLEAVAGE ENZYME"/>
    <property type="match status" value="1"/>
</dbReference>
<dbReference type="Proteomes" id="UP001548832">
    <property type="component" value="Unassembled WGS sequence"/>
</dbReference>
<dbReference type="PANTHER" id="PTHR37418">
    <property type="entry name" value="3-KETO-5-AMINOHEXANOATE CLEAVAGE ENZYME-RELATED"/>
    <property type="match status" value="1"/>
</dbReference>
<dbReference type="RefSeq" id="WP_354465389.1">
    <property type="nucleotide sequence ID" value="NZ_JBEWSZ010000031.1"/>
</dbReference>